<dbReference type="InterPro" id="IPR051016">
    <property type="entry name" value="Diverse_Substrate_AcTransf"/>
</dbReference>
<dbReference type="Pfam" id="PF00583">
    <property type="entry name" value="Acetyltransf_1"/>
    <property type="match status" value="2"/>
</dbReference>
<accession>A0ABP1Q9R7</accession>
<evidence type="ECO:0000256" key="3">
    <source>
        <dbReference type="ARBA" id="ARBA00023315"/>
    </source>
</evidence>
<protein>
    <recommendedName>
        <fullName evidence="4">N-acetyltransferase domain-containing protein</fullName>
    </recommendedName>
</protein>
<evidence type="ECO:0000256" key="2">
    <source>
        <dbReference type="ARBA" id="ARBA00022679"/>
    </source>
</evidence>
<evidence type="ECO:0000313" key="5">
    <source>
        <dbReference type="EMBL" id="CAL8094167.1"/>
    </source>
</evidence>
<dbReference type="PANTHER" id="PTHR10545:SF29">
    <property type="entry name" value="GH14572P-RELATED"/>
    <property type="match status" value="1"/>
</dbReference>
<dbReference type="SUPFAM" id="SSF55729">
    <property type="entry name" value="Acyl-CoA N-acyltransferases (Nat)"/>
    <property type="match status" value="2"/>
</dbReference>
<organism evidence="5 6">
    <name type="scientific">Orchesella dallaii</name>
    <dbReference type="NCBI Taxonomy" id="48710"/>
    <lineage>
        <taxon>Eukaryota</taxon>
        <taxon>Metazoa</taxon>
        <taxon>Ecdysozoa</taxon>
        <taxon>Arthropoda</taxon>
        <taxon>Hexapoda</taxon>
        <taxon>Collembola</taxon>
        <taxon>Entomobryomorpha</taxon>
        <taxon>Entomobryoidea</taxon>
        <taxon>Orchesellidae</taxon>
        <taxon>Orchesellinae</taxon>
        <taxon>Orchesella</taxon>
    </lineage>
</organism>
<comment type="similarity">
    <text evidence="1">Belongs to the acetyltransferase family.</text>
</comment>
<dbReference type="CDD" id="cd04301">
    <property type="entry name" value="NAT_SF"/>
    <property type="match status" value="2"/>
</dbReference>
<feature type="domain" description="N-acetyltransferase" evidence="4">
    <location>
        <begin position="195"/>
        <end position="356"/>
    </location>
</feature>
<dbReference type="PANTHER" id="PTHR10545">
    <property type="entry name" value="DIAMINE N-ACETYLTRANSFERASE"/>
    <property type="match status" value="1"/>
</dbReference>
<dbReference type="InterPro" id="IPR000182">
    <property type="entry name" value="GNAT_dom"/>
</dbReference>
<proteinExistence type="inferred from homology"/>
<keyword evidence="2" id="KW-0808">Transferase</keyword>
<sequence>MRGTNFDMEKLDISIRTASRDDVARILEIFEKAAASQADAIPLDSNRSKLTVNVMDRDGFDTRDRAAYFQAVVAETKDVHSKGRKLIVGAATYHFKYSTWVGQVVHLGSVAVDQVYQRKGVATKILKYLGKMAVENKFLRISFEVSDKNEAAIQLFDKIRAKNLTKEEGWLNFSFTPETVDKIIHSASEPVPDDIVVRRTEPKDCQSILAFIRDLATFEKMPDGPKLSVADLQRDGFYKLFPLYLSHVAERTDPDTGEKEIIGYSIYFPTYSPHYGKRIHLEDVYVDPRYRSRGVASSIFQALAKVIFILHVLYITHTSYLKLIFQTIFHIHNLVLQGKWILRVHAGVLELERGGN</sequence>
<dbReference type="Gene3D" id="3.40.630.30">
    <property type="match status" value="2"/>
</dbReference>
<name>A0ABP1Q9R7_9HEXA</name>
<keyword evidence="6" id="KW-1185">Reference proteome</keyword>
<keyword evidence="3" id="KW-0012">Acyltransferase</keyword>
<feature type="domain" description="N-acetyltransferase" evidence="4">
    <location>
        <begin position="13"/>
        <end position="202"/>
    </location>
</feature>
<reference evidence="5 6" key="1">
    <citation type="submission" date="2024-08" db="EMBL/GenBank/DDBJ databases">
        <authorList>
            <person name="Cucini C."/>
            <person name="Frati F."/>
        </authorList>
    </citation>
    <scope>NUCLEOTIDE SEQUENCE [LARGE SCALE GENOMIC DNA]</scope>
</reference>
<evidence type="ECO:0000259" key="4">
    <source>
        <dbReference type="PROSITE" id="PS51186"/>
    </source>
</evidence>
<dbReference type="InterPro" id="IPR016181">
    <property type="entry name" value="Acyl_CoA_acyltransferase"/>
</dbReference>
<dbReference type="EMBL" id="CAXLJM020000026">
    <property type="protein sequence ID" value="CAL8094167.1"/>
    <property type="molecule type" value="Genomic_DNA"/>
</dbReference>
<gene>
    <name evidence="5" type="ORF">ODALV1_LOCUS8713</name>
</gene>
<dbReference type="Proteomes" id="UP001642540">
    <property type="component" value="Unassembled WGS sequence"/>
</dbReference>
<evidence type="ECO:0000256" key="1">
    <source>
        <dbReference type="ARBA" id="ARBA00008694"/>
    </source>
</evidence>
<evidence type="ECO:0000313" key="6">
    <source>
        <dbReference type="Proteomes" id="UP001642540"/>
    </source>
</evidence>
<comment type="caution">
    <text evidence="5">The sequence shown here is derived from an EMBL/GenBank/DDBJ whole genome shotgun (WGS) entry which is preliminary data.</text>
</comment>
<dbReference type="PROSITE" id="PS51186">
    <property type="entry name" value="GNAT"/>
    <property type="match status" value="2"/>
</dbReference>